<dbReference type="Proteomes" id="UP000214365">
    <property type="component" value="Unassembled WGS sequence"/>
</dbReference>
<evidence type="ECO:0000256" key="2">
    <source>
        <dbReference type="PIRSR" id="PIRSR600250-51"/>
    </source>
</evidence>
<evidence type="ECO:0000313" key="5">
    <source>
        <dbReference type="Proteomes" id="UP000214365"/>
    </source>
</evidence>
<dbReference type="PANTHER" id="PTHR37536:SF1">
    <property type="entry name" value="ASPERGILLOPEPSIN, PUTAITVE (AFU_ORTHOLOGUE AFUA_7G01200)"/>
    <property type="match status" value="1"/>
</dbReference>
<dbReference type="OrthoDB" id="2862635at2759"/>
<dbReference type="AlphaFoldDB" id="A0A1Q5QC37"/>
<dbReference type="RefSeq" id="XP_020123450.1">
    <property type="nucleotide sequence ID" value="XM_020261429.1"/>
</dbReference>
<dbReference type="InterPro" id="IPR013320">
    <property type="entry name" value="ConA-like_dom_sf"/>
</dbReference>
<dbReference type="PRINTS" id="PR00977">
    <property type="entry name" value="SCYTLDPTASE"/>
</dbReference>
<sequence length="266" mass="27544">MGISLKTVISLLLAGAAVATSKSRPLASRYRSQAKAASVESFKEDATGETSGTFYFPSWAGAYLNTSDVTSATGTFTVPTISVPPGGDSSTNYCGCAWVGIDGVTNLCDGALMQAGVDWCIQDGVASYSAWYEWWPAEAQQFWDDVTVSAGDVITVSVTASSTTGGSTTLENTSNGQSASYTWSGESPDLCEVTAEWIVEDFTIGDGMVAFADYGSVTFTGNSAVVGGTTVGLDGAYIAEMVSTTDGSDVISESTISGNDITVTYQ</sequence>
<dbReference type="PANTHER" id="PTHR37536">
    <property type="entry name" value="PUTATIVE (AFU_ORTHOLOGUE AFUA_3G02970)-RELATED"/>
    <property type="match status" value="1"/>
</dbReference>
<reference evidence="4 5" key="1">
    <citation type="submission" date="2015-06" db="EMBL/GenBank/DDBJ databases">
        <title>Talaromyces atroroseus IBT 11181 draft genome.</title>
        <authorList>
            <person name="Rasmussen K.B."/>
            <person name="Rasmussen S."/>
            <person name="Petersen B."/>
            <person name="Sicheritz-Ponten T."/>
            <person name="Mortensen U.H."/>
            <person name="Thrane U."/>
        </authorList>
    </citation>
    <scope>NUCLEOTIDE SEQUENCE [LARGE SCALE GENOMIC DNA]</scope>
    <source>
        <strain evidence="4 5">IBT 11181</strain>
    </source>
</reference>
<dbReference type="SUPFAM" id="SSF49899">
    <property type="entry name" value="Concanavalin A-like lectins/glucanases"/>
    <property type="match status" value="1"/>
</dbReference>
<dbReference type="Gene3D" id="2.60.120.700">
    <property type="entry name" value="Peptidase G1"/>
    <property type="match status" value="1"/>
</dbReference>
<comment type="caution">
    <text evidence="4">The sequence shown here is derived from an EMBL/GenBank/DDBJ whole genome shotgun (WGS) entry which is preliminary data.</text>
</comment>
<feature type="disulfide bond" evidence="2">
    <location>
        <begin position="108"/>
        <end position="191"/>
    </location>
</feature>
<gene>
    <name evidence="4" type="ORF">UA08_01732</name>
</gene>
<evidence type="ECO:0008006" key="6">
    <source>
        <dbReference type="Google" id="ProtNLM"/>
    </source>
</evidence>
<organism evidence="4 5">
    <name type="scientific">Talaromyces atroroseus</name>
    <dbReference type="NCBI Taxonomy" id="1441469"/>
    <lineage>
        <taxon>Eukaryota</taxon>
        <taxon>Fungi</taxon>
        <taxon>Dikarya</taxon>
        <taxon>Ascomycota</taxon>
        <taxon>Pezizomycotina</taxon>
        <taxon>Eurotiomycetes</taxon>
        <taxon>Eurotiomycetidae</taxon>
        <taxon>Eurotiales</taxon>
        <taxon>Trichocomaceae</taxon>
        <taxon>Talaromyces</taxon>
        <taxon>Talaromyces sect. Trachyspermi</taxon>
    </lineage>
</organism>
<feature type="active site" description="Proton acceptor" evidence="1">
    <location>
        <position position="200"/>
    </location>
</feature>
<dbReference type="EMBL" id="LFMY01000002">
    <property type="protein sequence ID" value="OKL63329.1"/>
    <property type="molecule type" value="Genomic_DNA"/>
</dbReference>
<evidence type="ECO:0000256" key="1">
    <source>
        <dbReference type="PIRSR" id="PIRSR600250-50"/>
    </source>
</evidence>
<proteinExistence type="predicted"/>
<evidence type="ECO:0000313" key="4">
    <source>
        <dbReference type="EMBL" id="OKL63329.1"/>
    </source>
</evidence>
<keyword evidence="2" id="KW-1015">Disulfide bond</keyword>
<dbReference type="InterPro" id="IPR000250">
    <property type="entry name" value="Peptidase_G1"/>
</dbReference>
<dbReference type="GO" id="GO:0070007">
    <property type="term" value="F:glutamic-type endopeptidase activity"/>
    <property type="evidence" value="ECO:0007669"/>
    <property type="project" value="InterPro"/>
</dbReference>
<dbReference type="GO" id="GO:0006508">
    <property type="term" value="P:proteolysis"/>
    <property type="evidence" value="ECO:0007669"/>
    <property type="project" value="InterPro"/>
</dbReference>
<feature type="chain" id="PRO_5012953962" description="Aspergillopepsin-2" evidence="3">
    <location>
        <begin position="20"/>
        <end position="266"/>
    </location>
</feature>
<accession>A0A1Q5QC37</accession>
<dbReference type="InterPro" id="IPR038656">
    <property type="entry name" value="Peptidase_G1_sf"/>
</dbReference>
<dbReference type="GeneID" id="31001487"/>
<feature type="signal peptide" evidence="3">
    <location>
        <begin position="1"/>
        <end position="19"/>
    </location>
</feature>
<evidence type="ECO:0000256" key="3">
    <source>
        <dbReference type="SAM" id="SignalP"/>
    </source>
</evidence>
<dbReference type="CDD" id="cd13426">
    <property type="entry name" value="Peptidase_G1"/>
    <property type="match status" value="1"/>
</dbReference>
<keyword evidence="3" id="KW-0732">Signal</keyword>
<feature type="disulfide bond" evidence="2">
    <location>
        <begin position="94"/>
        <end position="120"/>
    </location>
</feature>
<dbReference type="STRING" id="1441469.A0A1Q5QC37"/>
<protein>
    <recommendedName>
        <fullName evidence="6">Aspergillopepsin-2</fullName>
    </recommendedName>
</protein>
<keyword evidence="5" id="KW-1185">Reference proteome</keyword>
<dbReference type="Pfam" id="PF01828">
    <property type="entry name" value="Peptidase_A4"/>
    <property type="match status" value="1"/>
</dbReference>
<name>A0A1Q5QC37_TALAT</name>